<dbReference type="InterPro" id="IPR021322">
    <property type="entry name" value="DUF2924"/>
</dbReference>
<organism evidence="1 2">
    <name type="scientific">Crateriforma conspicua</name>
    <dbReference type="NCBI Taxonomy" id="2527996"/>
    <lineage>
        <taxon>Bacteria</taxon>
        <taxon>Pseudomonadati</taxon>
        <taxon>Planctomycetota</taxon>
        <taxon>Planctomycetia</taxon>
        <taxon>Planctomycetales</taxon>
        <taxon>Planctomycetaceae</taxon>
        <taxon>Crateriforma</taxon>
    </lineage>
</organism>
<gene>
    <name evidence="1" type="ORF">Pan14r_50210</name>
</gene>
<keyword evidence="2" id="KW-1185">Reference proteome</keyword>
<accession>A0A5C5XQI2</accession>
<protein>
    <recommendedName>
        <fullName evidence="3">DUF2924 domain-containing protein</fullName>
    </recommendedName>
</protein>
<name>A0A5C5XQI2_9PLAN</name>
<dbReference type="OrthoDB" id="284135at2"/>
<sequence length="165" mass="18367">MELNVAKEVARLQKMTCGELRDEFARQTGETTNSKNRKWLIRRIIWRMQANAEGGLSESAIRKIRELAGGADLRVTTPASRQLSAEAAKRSKTVATGSISNATLLPGTLLTRIYKGEQIRVRVTRQGFEYEGELFRSLSAVAKHITGSHWSGTKFFKLDKQGGQS</sequence>
<dbReference type="Proteomes" id="UP000317238">
    <property type="component" value="Unassembled WGS sequence"/>
</dbReference>
<proteinExistence type="predicted"/>
<dbReference type="EMBL" id="SJPL01000002">
    <property type="protein sequence ID" value="TWT65476.1"/>
    <property type="molecule type" value="Genomic_DNA"/>
</dbReference>
<dbReference type="AlphaFoldDB" id="A0A5C5XQI2"/>
<reference evidence="1 2" key="1">
    <citation type="submission" date="2019-02" db="EMBL/GenBank/DDBJ databases">
        <title>Deep-cultivation of Planctomycetes and their phenomic and genomic characterization uncovers novel biology.</title>
        <authorList>
            <person name="Wiegand S."/>
            <person name="Jogler M."/>
            <person name="Boedeker C."/>
            <person name="Pinto D."/>
            <person name="Vollmers J."/>
            <person name="Rivas-Marin E."/>
            <person name="Kohn T."/>
            <person name="Peeters S.H."/>
            <person name="Heuer A."/>
            <person name="Rast P."/>
            <person name="Oberbeckmann S."/>
            <person name="Bunk B."/>
            <person name="Jeske O."/>
            <person name="Meyerdierks A."/>
            <person name="Storesund J.E."/>
            <person name="Kallscheuer N."/>
            <person name="Luecker S."/>
            <person name="Lage O.M."/>
            <person name="Pohl T."/>
            <person name="Merkel B.J."/>
            <person name="Hornburger P."/>
            <person name="Mueller R.-W."/>
            <person name="Bruemmer F."/>
            <person name="Labrenz M."/>
            <person name="Spormann A.M."/>
            <person name="Op Den Camp H."/>
            <person name="Overmann J."/>
            <person name="Amann R."/>
            <person name="Jetten M.S.M."/>
            <person name="Mascher T."/>
            <person name="Medema M.H."/>
            <person name="Devos D.P."/>
            <person name="Kaster A.-K."/>
            <person name="Ovreas L."/>
            <person name="Rohde M."/>
            <person name="Galperin M.Y."/>
            <person name="Jogler C."/>
        </authorList>
    </citation>
    <scope>NUCLEOTIDE SEQUENCE [LARGE SCALE GENOMIC DNA]</scope>
    <source>
        <strain evidence="1 2">Pan14r</strain>
    </source>
</reference>
<comment type="caution">
    <text evidence="1">The sequence shown here is derived from an EMBL/GenBank/DDBJ whole genome shotgun (WGS) entry which is preliminary data.</text>
</comment>
<evidence type="ECO:0000313" key="1">
    <source>
        <dbReference type="EMBL" id="TWT65476.1"/>
    </source>
</evidence>
<evidence type="ECO:0000313" key="2">
    <source>
        <dbReference type="Proteomes" id="UP000317238"/>
    </source>
</evidence>
<dbReference type="RefSeq" id="WP_146440819.1">
    <property type="nucleotide sequence ID" value="NZ_SJPL01000002.1"/>
</dbReference>
<evidence type="ECO:0008006" key="3">
    <source>
        <dbReference type="Google" id="ProtNLM"/>
    </source>
</evidence>
<dbReference type="Pfam" id="PF11149">
    <property type="entry name" value="DUF2924"/>
    <property type="match status" value="1"/>
</dbReference>